<comment type="caution">
    <text evidence="10">The sequence shown here is derived from an EMBL/GenBank/DDBJ whole genome shotgun (WGS) entry which is preliminary data.</text>
</comment>
<dbReference type="SMART" id="SM00471">
    <property type="entry name" value="HDc"/>
    <property type="match status" value="1"/>
</dbReference>
<dbReference type="PANTHER" id="PTHR47320">
    <property type="entry name" value="BIFUNCTIONAL URIDYLYLTRANSFERASE/URIDYLYL-REMOVING ENZYME"/>
    <property type="match status" value="1"/>
</dbReference>
<dbReference type="GO" id="GO:0006808">
    <property type="term" value="P:regulation of nitrogen utilization"/>
    <property type="evidence" value="ECO:0007669"/>
    <property type="project" value="UniProtKB-UniRule"/>
</dbReference>
<evidence type="ECO:0000259" key="9">
    <source>
        <dbReference type="PROSITE" id="PS51831"/>
    </source>
</evidence>
<keyword evidence="2 7" id="KW-0548">Nucleotidyltransferase</keyword>
<dbReference type="InterPro" id="IPR005105">
    <property type="entry name" value="GlnD_Uridyltrans_N"/>
</dbReference>
<comment type="similarity">
    <text evidence="7">Belongs to the GlnD family.</text>
</comment>
<keyword evidence="6 7" id="KW-0511">Multifunctional enzyme</keyword>
<feature type="region of interest" description="Uridylyltransferase" evidence="7">
    <location>
        <begin position="1"/>
        <end position="333"/>
    </location>
</feature>
<evidence type="ECO:0000256" key="4">
    <source>
        <dbReference type="ARBA" id="ARBA00022801"/>
    </source>
</evidence>
<reference evidence="10 11" key="1">
    <citation type="submission" date="2020-08" db="EMBL/GenBank/DDBJ databases">
        <title>Bridging the membrane lipid divide: bacteria of the FCB group superphylum have the potential to synthesize archaeal ether lipids.</title>
        <authorList>
            <person name="Villanueva L."/>
            <person name="Von Meijenfeldt F.A.B."/>
            <person name="Westbye A.B."/>
            <person name="Yadav S."/>
            <person name="Hopmans E.C."/>
            <person name="Dutilh B.E."/>
            <person name="Sinninghe Damste J.S."/>
        </authorList>
    </citation>
    <scope>NUCLEOTIDE SEQUENCE [LARGE SCALE GENOMIC DNA]</scope>
    <source>
        <strain evidence="10">NIOZ-UU17</strain>
    </source>
</reference>
<gene>
    <name evidence="7 10" type="primary">glnD</name>
    <name evidence="10" type="ORF">H8D96_07435</name>
</gene>
<feature type="domain" description="ACT" evidence="8">
    <location>
        <begin position="691"/>
        <end position="771"/>
    </location>
</feature>
<organism evidence="10 11">
    <name type="scientific">Candidatus Desulfatibia vada</name>
    <dbReference type="NCBI Taxonomy" id="2841696"/>
    <lineage>
        <taxon>Bacteria</taxon>
        <taxon>Pseudomonadati</taxon>
        <taxon>Thermodesulfobacteriota</taxon>
        <taxon>Desulfobacteria</taxon>
        <taxon>Desulfobacterales</taxon>
        <taxon>Desulfobacterales incertae sedis</taxon>
        <taxon>Candidatus Desulfatibia</taxon>
    </lineage>
</organism>
<comment type="caution">
    <text evidence="7">Lacks conserved residue(s) required for the propagation of feature annotation.</text>
</comment>
<comment type="catalytic activity">
    <reaction evidence="7">
        <text>[protein-PII]-uridylyl-L-tyrosine + H2O = [protein-PII]-L-tyrosine + UMP + H(+)</text>
        <dbReference type="Rhea" id="RHEA:48600"/>
        <dbReference type="Rhea" id="RHEA-COMP:12147"/>
        <dbReference type="Rhea" id="RHEA-COMP:12148"/>
        <dbReference type="ChEBI" id="CHEBI:15377"/>
        <dbReference type="ChEBI" id="CHEBI:15378"/>
        <dbReference type="ChEBI" id="CHEBI:46858"/>
        <dbReference type="ChEBI" id="CHEBI:57865"/>
        <dbReference type="ChEBI" id="CHEBI:90602"/>
    </reaction>
</comment>
<dbReference type="PROSITE" id="PS51671">
    <property type="entry name" value="ACT"/>
    <property type="match status" value="1"/>
</dbReference>
<keyword evidence="3" id="KW-0677">Repeat</keyword>
<evidence type="ECO:0000256" key="1">
    <source>
        <dbReference type="ARBA" id="ARBA00022679"/>
    </source>
</evidence>
<proteinExistence type="inferred from homology"/>
<dbReference type="InterPro" id="IPR010043">
    <property type="entry name" value="UTase/UR"/>
</dbReference>
<dbReference type="Pfam" id="PF08335">
    <property type="entry name" value="GlnD_UR_UTase"/>
    <property type="match status" value="1"/>
</dbReference>
<dbReference type="InterPro" id="IPR002912">
    <property type="entry name" value="ACT_dom"/>
</dbReference>
<evidence type="ECO:0000256" key="3">
    <source>
        <dbReference type="ARBA" id="ARBA00022737"/>
    </source>
</evidence>
<feature type="domain" description="HD" evidence="9">
    <location>
        <begin position="450"/>
        <end position="579"/>
    </location>
</feature>
<dbReference type="Pfam" id="PF01966">
    <property type="entry name" value="HD"/>
    <property type="match status" value="1"/>
</dbReference>
<evidence type="ECO:0000313" key="11">
    <source>
        <dbReference type="Proteomes" id="UP000605201"/>
    </source>
</evidence>
<protein>
    <recommendedName>
        <fullName evidence="7">Bifunctional uridylyltransferase/uridylyl-removing enzyme</fullName>
        <shortName evidence="7">UTase/UR</shortName>
    </recommendedName>
    <alternativeName>
        <fullName evidence="7">Bifunctional [protein-PII] modification enzyme</fullName>
    </alternativeName>
    <alternativeName>
        <fullName evidence="7">Bifunctional nitrogen sensor protein</fullName>
    </alternativeName>
    <domain>
        <recommendedName>
            <fullName evidence="7">[Protein-PII] uridylyltransferase</fullName>
            <shortName evidence="7">PII uridylyltransferase</shortName>
            <shortName evidence="7">UTase</shortName>
            <ecNumber evidence="7">2.7.7.59</ecNumber>
        </recommendedName>
    </domain>
    <domain>
        <recommendedName>
            <fullName evidence="7">[Protein-PII]-UMP uridylyl-removing enzyme</fullName>
            <shortName evidence="7">UR</shortName>
            <ecNumber evidence="7">3.1.4.-</ecNumber>
        </recommendedName>
    </domain>
</protein>
<dbReference type="AlphaFoldDB" id="A0A8J6TQ52"/>
<dbReference type="NCBIfam" id="TIGR01693">
    <property type="entry name" value="UTase_glnD"/>
    <property type="match status" value="1"/>
</dbReference>
<dbReference type="PIRSF" id="PIRSF006288">
    <property type="entry name" value="PII_uridyltransf"/>
    <property type="match status" value="1"/>
</dbReference>
<dbReference type="Pfam" id="PF03445">
    <property type="entry name" value="DUF294"/>
    <property type="match status" value="1"/>
</dbReference>
<evidence type="ECO:0000256" key="6">
    <source>
        <dbReference type="ARBA" id="ARBA00023268"/>
    </source>
</evidence>
<dbReference type="Gene3D" id="1.10.3210.10">
    <property type="entry name" value="Hypothetical protein af1432"/>
    <property type="match status" value="1"/>
</dbReference>
<dbReference type="InterPro" id="IPR045865">
    <property type="entry name" value="ACT-like_dom_sf"/>
</dbReference>
<dbReference type="InterPro" id="IPR043519">
    <property type="entry name" value="NT_sf"/>
</dbReference>
<dbReference type="EC" id="2.7.7.59" evidence="7"/>
<keyword evidence="1 7" id="KW-0808">Transferase</keyword>
<dbReference type="GO" id="GO:0008773">
    <property type="term" value="F:[protein-PII] uridylyltransferase activity"/>
    <property type="evidence" value="ECO:0007669"/>
    <property type="project" value="UniProtKB-UniRule"/>
</dbReference>
<keyword evidence="5 7" id="KW-0460">Magnesium</keyword>
<comment type="function">
    <text evidence="7">Modifies, by uridylylation and deuridylylation, the PII regulatory proteins (GlnB and homologs), in response to the nitrogen status of the cell that GlnD senses through the glutamine level. Under low glutamine levels, catalyzes the conversion of the PII proteins and UTP to PII-UMP and PPi, while under higher glutamine levels, GlnD hydrolyzes PII-UMP to PII and UMP (deuridylylation). Thus, controls uridylylation state and activity of the PII proteins, and plays an important role in the regulation of nitrogen metabolism.</text>
</comment>
<dbReference type="GO" id="GO:0008081">
    <property type="term" value="F:phosphoric diester hydrolase activity"/>
    <property type="evidence" value="ECO:0007669"/>
    <property type="project" value="UniProtKB-UniRule"/>
</dbReference>
<dbReference type="SUPFAM" id="SSF81301">
    <property type="entry name" value="Nucleotidyltransferase"/>
    <property type="match status" value="1"/>
</dbReference>
<dbReference type="EMBL" id="JACNIG010000169">
    <property type="protein sequence ID" value="MBC8431738.1"/>
    <property type="molecule type" value="Genomic_DNA"/>
</dbReference>
<comment type="domain">
    <text evidence="7">Has four distinct domains: an N-terminal nucleotidyltransferase (NT) domain responsible for UTase activity, a central HD domain that encodes UR activity, and two C-terminal ACT domains that seem to have a role in glutamine sensing.</text>
</comment>
<dbReference type="HAMAP" id="MF_00277">
    <property type="entry name" value="PII_uridylyl_transf"/>
    <property type="match status" value="1"/>
</dbReference>
<dbReference type="SUPFAM" id="SSF55021">
    <property type="entry name" value="ACT-like"/>
    <property type="match status" value="2"/>
</dbReference>
<comment type="catalytic activity">
    <reaction evidence="7">
        <text>[protein-PII]-L-tyrosine + UTP = [protein-PII]-uridylyl-L-tyrosine + diphosphate</text>
        <dbReference type="Rhea" id="RHEA:13673"/>
        <dbReference type="Rhea" id="RHEA-COMP:12147"/>
        <dbReference type="Rhea" id="RHEA-COMP:12148"/>
        <dbReference type="ChEBI" id="CHEBI:33019"/>
        <dbReference type="ChEBI" id="CHEBI:46398"/>
        <dbReference type="ChEBI" id="CHEBI:46858"/>
        <dbReference type="ChEBI" id="CHEBI:90602"/>
        <dbReference type="EC" id="2.7.7.59"/>
    </reaction>
</comment>
<dbReference type="SUPFAM" id="SSF109604">
    <property type="entry name" value="HD-domain/PDEase-like"/>
    <property type="match status" value="1"/>
</dbReference>
<evidence type="ECO:0000256" key="7">
    <source>
        <dbReference type="HAMAP-Rule" id="MF_00277"/>
    </source>
</evidence>
<comment type="activity regulation">
    <text evidence="7">Uridylyltransferase (UTase) activity is inhibited by glutamine, while glutamine activates uridylyl-removing (UR) activity.</text>
</comment>
<comment type="cofactor">
    <cofactor evidence="7">
        <name>Mg(2+)</name>
        <dbReference type="ChEBI" id="CHEBI:18420"/>
    </cofactor>
</comment>
<dbReference type="CDD" id="cd04899">
    <property type="entry name" value="ACT_ACR-UUR-like_2"/>
    <property type="match status" value="1"/>
</dbReference>
<dbReference type="InterPro" id="IPR013546">
    <property type="entry name" value="PII_UdlTrfase/GS_AdlTrfase"/>
</dbReference>
<dbReference type="EC" id="3.1.4.-" evidence="7"/>
<evidence type="ECO:0000313" key="10">
    <source>
        <dbReference type="EMBL" id="MBC8431738.1"/>
    </source>
</evidence>
<name>A0A8J6TQ52_9BACT</name>
<dbReference type="PROSITE" id="PS51831">
    <property type="entry name" value="HD"/>
    <property type="match status" value="1"/>
</dbReference>
<dbReference type="CDD" id="cd00077">
    <property type="entry name" value="HDc"/>
    <property type="match status" value="1"/>
</dbReference>
<dbReference type="Proteomes" id="UP000605201">
    <property type="component" value="Unassembled WGS sequence"/>
</dbReference>
<dbReference type="InterPro" id="IPR003607">
    <property type="entry name" value="HD/PDEase_dom"/>
</dbReference>
<dbReference type="CDD" id="cd04900">
    <property type="entry name" value="ACT_UUR-like_1"/>
    <property type="match status" value="1"/>
</dbReference>
<keyword evidence="4 7" id="KW-0378">Hydrolase</keyword>
<evidence type="ECO:0000256" key="2">
    <source>
        <dbReference type="ARBA" id="ARBA00022695"/>
    </source>
</evidence>
<dbReference type="SUPFAM" id="SSF81593">
    <property type="entry name" value="Nucleotidyltransferase substrate binding subunit/domain"/>
    <property type="match status" value="1"/>
</dbReference>
<dbReference type="PANTHER" id="PTHR47320:SF1">
    <property type="entry name" value="BIFUNCTIONAL URIDYLYLTRANSFERASE_URIDYLYL-REMOVING ENZYME"/>
    <property type="match status" value="1"/>
</dbReference>
<dbReference type="CDD" id="cd05401">
    <property type="entry name" value="NT_GlnE_GlnD_like"/>
    <property type="match status" value="1"/>
</dbReference>
<dbReference type="InterPro" id="IPR006674">
    <property type="entry name" value="HD_domain"/>
</dbReference>
<sequence>MQTNTKTENQPISEVLQEKREALTSRFISGEAPDFPQKHARFLDDYFRESFAISRIGPHMGLSKNPYAIIALGGYGRQEQCIHSDVDLLFLFGKYVPTKAEELIREVVYPLWDIGLDVGYATRSMKECVGMALEDLEVLTPILDARFICGMSPLYSDLMEKLRNKIGRRKTKSIIKQLIEYNRDRHHYFGDSAYLIEPNLKEGQGGLRDYHTMLWIAQIKTNLKEVRDLIYHSYLSHKEYDYLIDSLQFIMNVRNRLHHLTGRRCDRLHFEYQVQLAAALGFEPENGQQPVERFLGELHGHMEFIKQQHQMFLYELGYTPKLKRRKKVVKSSSVSALEVTDDGMLNFVSPEKIIDTPDLLIRVFEESVRLQIPLSIEAKRLVKEFSYLVDHVFWSAAENIKSFERILTASPPTFNVLDEMLNTGILVKFIPEYKNIENRIQYNRYHLYPVDRHSLRTIQTLKTFGTAEGAAQDSLGADLYKELKNRRLLFWAALFHDIGKGTPGESHSISGAKIVRKALTNRGFKEKDVATVTFLVLEHLRLVKTATRRDLHDEQTAIHCARIIGDIKLLKLLYLLTVADSMATGPLAWNDWTATLLKDLFFKVFNILEKGELATHQAMEVVASKKTKVLESTSDPEARQNLETLYNFMSPRYLLYMPANHILEHIHLYNKLGAAEFIWKVTPTPDSNTRTVTVCAQDRPGLFSKISGIFTLNNLNILGAQAFTWRNNIALDIFEVTPPPDQLFETERWSRAEGHLQDALAGRLDLAQALKEKMTAYRTSDRSTSQRPHRVVVDNESSSFFTIVEVFAYDFPGLLYSITDALFRCRLDVWVSKIATNVDQVVDVFYVRDFDGQKIDIPEQVAAVKDAIEDVLPGVGDEKAHLK</sequence>
<evidence type="ECO:0000259" key="8">
    <source>
        <dbReference type="PROSITE" id="PS51671"/>
    </source>
</evidence>
<accession>A0A8J6TQ52</accession>
<evidence type="ECO:0000256" key="5">
    <source>
        <dbReference type="ARBA" id="ARBA00022842"/>
    </source>
</evidence>